<evidence type="ECO:0000313" key="2">
    <source>
        <dbReference type="EMBL" id="EEA84284.1"/>
    </source>
</evidence>
<comment type="caution">
    <text evidence="2">The sequence shown here is derived from an EMBL/GenBank/DDBJ whole genome shotgun (WGS) entry which is preliminary data.</text>
</comment>
<proteinExistence type="predicted"/>
<dbReference type="EMBL" id="ABWP01000077">
    <property type="protein sequence ID" value="EEA84284.1"/>
    <property type="molecule type" value="Genomic_DNA"/>
</dbReference>
<name>B6G1R7_PEPHT</name>
<evidence type="ECO:0000256" key="1">
    <source>
        <dbReference type="SAM" id="SignalP"/>
    </source>
</evidence>
<protein>
    <recommendedName>
        <fullName evidence="4">Lipoprotein</fullName>
    </recommendedName>
</protein>
<sequence>MFKKFVSISLATLLAFNLSACASKDISKNQKKSSSQNQSSSDDNYSDCESIDFSNVSYSDYGGFNGITFDVPDFLEHTSDSSDGNKVEFFTANKSCYMSVEYAGKVSDFKSVYDKDLANSENVGFNVFEDYEYRISGDDGKTVYYKCSIIFEGVDGYYLQNLLMVYPKKYEKEFDPIVTRVYHSFVKFAGPDKSLEEERNSSSLPKPDGKDKIISISDEDEVTFLGNYDKNKKYDIDYCSVVGKDVYATDSTYDHFGYNQLNLYGCSLKYPDFLRFIMVPDAKYGIVFNDNEYMNNLTDSPNVELNVISTFNLDPDSYTNASEYAAKHLNDTNNLSNVQREISGNYIYSIDSVSEPNRVISFSIDYIDEDEENHVTFHVSPEYYNRNKDTFLDIFEVMKKSFNHEDNFEK</sequence>
<dbReference type="Proteomes" id="UP000003178">
    <property type="component" value="Unassembled WGS sequence"/>
</dbReference>
<accession>B6G1R7</accession>
<evidence type="ECO:0000313" key="3">
    <source>
        <dbReference type="Proteomes" id="UP000003178"/>
    </source>
</evidence>
<keyword evidence="3" id="KW-1185">Reference proteome</keyword>
<dbReference type="HOGENOM" id="CLU_670311_0_0_9"/>
<reference evidence="2 3" key="1">
    <citation type="submission" date="2008-09" db="EMBL/GenBank/DDBJ databases">
        <authorList>
            <person name="Fulton L."/>
            <person name="Clifton S."/>
            <person name="Fulton B."/>
            <person name="Xu J."/>
            <person name="Minx P."/>
            <person name="Pepin K.H."/>
            <person name="Johnson M."/>
            <person name="Thiruvilangam P."/>
            <person name="Bhonagiri V."/>
            <person name="Nash W.E."/>
            <person name="Mardis E.R."/>
            <person name="Wilson R.K."/>
        </authorList>
    </citation>
    <scope>NUCLEOTIDE SEQUENCE [LARGE SCALE GENOMIC DNA]</scope>
    <source>
        <strain evidence="2 3">DSM 13275</strain>
    </source>
</reference>
<organism evidence="2 3">
    <name type="scientific">Peptacetobacter hiranonis (strain DSM 13275 / JCM 10541 / KCTC 15199 / TO-931)</name>
    <name type="common">Clostridium hiranonis</name>
    <dbReference type="NCBI Taxonomy" id="500633"/>
    <lineage>
        <taxon>Bacteria</taxon>
        <taxon>Bacillati</taxon>
        <taxon>Bacillota</taxon>
        <taxon>Clostridia</taxon>
        <taxon>Peptostreptococcales</taxon>
        <taxon>Peptostreptococcaceae</taxon>
        <taxon>Peptacetobacter</taxon>
    </lineage>
</organism>
<feature type="signal peptide" evidence="1">
    <location>
        <begin position="1"/>
        <end position="22"/>
    </location>
</feature>
<gene>
    <name evidence="2" type="ORF">CLOHIR_02075</name>
</gene>
<feature type="chain" id="PRO_5002843153" description="Lipoprotein" evidence="1">
    <location>
        <begin position="23"/>
        <end position="410"/>
    </location>
</feature>
<evidence type="ECO:0008006" key="4">
    <source>
        <dbReference type="Google" id="ProtNLM"/>
    </source>
</evidence>
<reference evidence="2 3" key="2">
    <citation type="submission" date="2008-10" db="EMBL/GenBank/DDBJ databases">
        <title>Draft genome sequence of Clostridium hiranonis (DSM 13275).</title>
        <authorList>
            <person name="Sudarsanam P."/>
            <person name="Ley R."/>
            <person name="Guruge J."/>
            <person name="Turnbaugh P.J."/>
            <person name="Mahowald M."/>
            <person name="Liep D."/>
            <person name="Gordon J."/>
        </authorList>
    </citation>
    <scope>NUCLEOTIDE SEQUENCE [LARGE SCALE GENOMIC DNA]</scope>
    <source>
        <strain evidence="2 3">DSM 13275</strain>
    </source>
</reference>
<keyword evidence="1" id="KW-0732">Signal</keyword>
<dbReference type="AlphaFoldDB" id="B6G1R7"/>
<dbReference type="RefSeq" id="WP_006441202.1">
    <property type="nucleotide sequence ID" value="NZ_DS995686.1"/>
</dbReference>